<evidence type="ECO:0000256" key="2">
    <source>
        <dbReference type="SAM" id="Phobius"/>
    </source>
</evidence>
<gene>
    <name evidence="4" type="ORF">TcWFU_008693</name>
</gene>
<evidence type="ECO:0000313" key="5">
    <source>
        <dbReference type="Proteomes" id="UP001651158"/>
    </source>
</evidence>
<feature type="region of interest" description="Disordered" evidence="1">
    <location>
        <begin position="1065"/>
        <end position="1097"/>
    </location>
</feature>
<keyword evidence="2" id="KW-0472">Membrane</keyword>
<dbReference type="Proteomes" id="UP001651158">
    <property type="component" value="Unassembled WGS sequence"/>
</dbReference>
<keyword evidence="2" id="KW-0812">Transmembrane</keyword>
<feature type="compositionally biased region" description="Basic and acidic residues" evidence="1">
    <location>
        <begin position="1306"/>
        <end position="1318"/>
    </location>
</feature>
<evidence type="ECO:0000259" key="3">
    <source>
        <dbReference type="Pfam" id="PF19006"/>
    </source>
</evidence>
<feature type="region of interest" description="Disordered" evidence="1">
    <location>
        <begin position="1306"/>
        <end position="1346"/>
    </location>
</feature>
<feature type="compositionally biased region" description="Polar residues" evidence="1">
    <location>
        <begin position="1319"/>
        <end position="1337"/>
    </location>
</feature>
<feature type="compositionally biased region" description="Polar residues" evidence="1">
    <location>
        <begin position="1115"/>
        <end position="1133"/>
    </location>
</feature>
<evidence type="ECO:0000256" key="1">
    <source>
        <dbReference type="SAM" id="MobiDB-lite"/>
    </source>
</evidence>
<name>A0ABR4QI83_9CEST</name>
<accession>A0ABR4QI83</accession>
<dbReference type="Pfam" id="PF19006">
    <property type="entry name" value="DUF5735"/>
    <property type="match status" value="1"/>
</dbReference>
<evidence type="ECO:0000313" key="4">
    <source>
        <dbReference type="EMBL" id="KAL5109354.1"/>
    </source>
</evidence>
<keyword evidence="5" id="KW-1185">Reference proteome</keyword>
<keyword evidence="2" id="KW-1133">Transmembrane helix</keyword>
<feature type="domain" description="DUF5735" evidence="3">
    <location>
        <begin position="1"/>
        <end position="94"/>
    </location>
</feature>
<feature type="region of interest" description="Disordered" evidence="1">
    <location>
        <begin position="1115"/>
        <end position="1170"/>
    </location>
</feature>
<dbReference type="EMBL" id="JAKROA010000003">
    <property type="protein sequence ID" value="KAL5109354.1"/>
    <property type="molecule type" value="Genomic_DNA"/>
</dbReference>
<dbReference type="InterPro" id="IPR043793">
    <property type="entry name" value="DUF5735"/>
</dbReference>
<sequence length="1346" mass="147238">MQGNYVSDLFTLCSVENAHLVAKSNAVLLCHFDVSMPSYDGYIFSSSSCLIHCAKENECAAKINLDFLRRQAQISVPDKSELTISYNVTALDVNSLSPHGSIIERDDVTNSLIYKHMKLPSVYVHRRPDTEFATLLANSNGFPSIQLEVPRVSDAKYFDLIILQTSFTNAWKMKLKFVFSSQLRFLWAKEEESGAWKLQGTPSPHGLTVKLRQRSLPQLQPSSASVSSNVNDNVQSRNLEESILIRRTATQIGLLRFERVVKTSNRPSQSVVESFTHLPTSLPHISDVDDDLEIEDAEEPNVIKVRVAGIDWPKGMANTTRLPESTGRLVRLPIPETLPNPNSMHIFVQFQPVDILEPPWSPSREPPPPRQLKVLGLVPSTTSTSIRGFPLAFKSHFEITGSQSVGRLIPLTNKVYCRTVTQSAVGPLAATLPMLHRQQSTCPFQMREAPVESELNPPPDEISYGGKILLALQESAGGLPVFTDAFHAPPPSSRNSIQWSWRAWLGPTVRRWHFENFNIRLQSDRIRRISNFPVFDNLTNTCITRYEQTKITVTARVFTTLPDTGERMYLSDILPGTMSPDDVSAREYDHLAHRPTELDVTHLLPPWSLRLRPFPSASEFATPPLKAPATIFRNKRSVYPFLIGQSEGHVRIELIAAPKDSQPLAFKDVSIVASDKNDFVRLKVECVSWMITLSGRLEPHPSAEILLRSSTEPYGAAATDDETSRTLLLPNEKEMIADFATHPHPRVLNLIVRGQDPTDLHVITAQLNSGALQNVSSSTQTVFCPLGKIALSLVLEDGSELGLHLLPEGQVRVSALIQSTKTPVVWDPAKPLLIAPVTEEGKALVAAGKIGHGPMIDAKSIALWPGQPLCAPKSSPFLPDTRPLVAISVGPQNDPGAPNQSFDWEQEAIKNFRRSTGPTSIGSFEYGRSHFLVPRDFQVTEFYNSSHTQTSPLFTAQMKYILFGIIIFSVVFLTIGCLSLIIVRHRKTVRRRKARIEEDPNGLDAGDDGGKAADDIYPVSPQLSSTTAATAATMNPGLSCSSVFSGGSGGPCTPAQTAELINQWTGRQPPPLVSPPQCSSCSNSVGTRSLNSDAVHNDLRTGGMVDLRYQATNPTLKLDSSQRGIMSPSSPNFASKWRAPESLGSAPSSRNTGSPSTNDEGFSPGPLDLQSKRHMYCNTSSRVDNGTWGLGVSGTLPSLCSCQTSHHPPDPLRGSTCVNSCHLPGEYMGTSIAADSCRFYSGPSGVPPESMPPRLTLAHDPESIGIGKYMSKLNQLPPSLLLPSEMLKMETSQTAGTGFIGDTTEEKLLMDSGRESQDKTSSSGASSGMNKDFSSLSGIEITQVDV</sequence>
<proteinExistence type="predicted"/>
<reference evidence="4 5" key="1">
    <citation type="journal article" date="2022" name="Front. Cell. Infect. Microbiol.">
        <title>The Genomes of Two Strains of Taenia crassiceps the Animal Model for the Study of Human Cysticercosis.</title>
        <authorList>
            <person name="Bobes R.J."/>
            <person name="Estrada K."/>
            <person name="Rios-Valencia D.G."/>
            <person name="Calderon-Gallegos A."/>
            <person name="de la Torre P."/>
            <person name="Carrero J.C."/>
            <person name="Sanchez-Flores A."/>
            <person name="Laclette J.P."/>
        </authorList>
    </citation>
    <scope>NUCLEOTIDE SEQUENCE [LARGE SCALE GENOMIC DNA]</scope>
    <source>
        <strain evidence="4">WFUcys</strain>
    </source>
</reference>
<feature type="transmembrane region" description="Helical" evidence="2">
    <location>
        <begin position="960"/>
        <end position="983"/>
    </location>
</feature>
<comment type="caution">
    <text evidence="4">The sequence shown here is derived from an EMBL/GenBank/DDBJ whole genome shotgun (WGS) entry which is preliminary data.</text>
</comment>
<feature type="compositionally biased region" description="Polar residues" evidence="1">
    <location>
        <begin position="1076"/>
        <end position="1094"/>
    </location>
</feature>
<protein>
    <recommendedName>
        <fullName evidence="3">DUF5735 domain-containing protein</fullName>
    </recommendedName>
</protein>
<organism evidence="4 5">
    <name type="scientific">Taenia crassiceps</name>
    <dbReference type="NCBI Taxonomy" id="6207"/>
    <lineage>
        <taxon>Eukaryota</taxon>
        <taxon>Metazoa</taxon>
        <taxon>Spiralia</taxon>
        <taxon>Lophotrochozoa</taxon>
        <taxon>Platyhelminthes</taxon>
        <taxon>Cestoda</taxon>
        <taxon>Eucestoda</taxon>
        <taxon>Cyclophyllidea</taxon>
        <taxon>Taeniidae</taxon>
        <taxon>Taenia</taxon>
    </lineage>
</organism>
<feature type="compositionally biased region" description="Polar residues" evidence="1">
    <location>
        <begin position="1145"/>
        <end position="1160"/>
    </location>
</feature>